<dbReference type="AlphaFoldDB" id="A0AAE0ZUA2"/>
<proteinExistence type="predicted"/>
<protein>
    <submittedName>
        <fullName evidence="2">Uncharacterized protein</fullName>
    </submittedName>
</protein>
<evidence type="ECO:0000313" key="2">
    <source>
        <dbReference type="EMBL" id="KAK3775699.1"/>
    </source>
</evidence>
<gene>
    <name evidence="2" type="ORF">RRG08_050534</name>
</gene>
<name>A0AAE0ZUA2_9GAST</name>
<comment type="caution">
    <text evidence="2">The sequence shown here is derived from an EMBL/GenBank/DDBJ whole genome shotgun (WGS) entry which is preliminary data.</text>
</comment>
<reference evidence="2" key="1">
    <citation type="journal article" date="2023" name="G3 (Bethesda)">
        <title>A reference genome for the long-term kleptoplast-retaining sea slug Elysia crispata morphotype clarki.</title>
        <authorList>
            <person name="Eastman K.E."/>
            <person name="Pendleton A.L."/>
            <person name="Shaikh M.A."/>
            <person name="Suttiyut T."/>
            <person name="Ogas R."/>
            <person name="Tomko P."/>
            <person name="Gavelis G."/>
            <person name="Widhalm J.R."/>
            <person name="Wisecaver J.H."/>
        </authorList>
    </citation>
    <scope>NUCLEOTIDE SEQUENCE</scope>
    <source>
        <strain evidence="2">ECLA1</strain>
    </source>
</reference>
<organism evidence="2 3">
    <name type="scientific">Elysia crispata</name>
    <name type="common">lettuce slug</name>
    <dbReference type="NCBI Taxonomy" id="231223"/>
    <lineage>
        <taxon>Eukaryota</taxon>
        <taxon>Metazoa</taxon>
        <taxon>Spiralia</taxon>
        <taxon>Lophotrochozoa</taxon>
        <taxon>Mollusca</taxon>
        <taxon>Gastropoda</taxon>
        <taxon>Heterobranchia</taxon>
        <taxon>Euthyneura</taxon>
        <taxon>Panpulmonata</taxon>
        <taxon>Sacoglossa</taxon>
        <taxon>Placobranchoidea</taxon>
        <taxon>Plakobranchidae</taxon>
        <taxon>Elysia</taxon>
    </lineage>
</organism>
<sequence>MRDNRVEDSNRKKPMKKRQEWKKKRYIGISTEGHNDFVVLYSLKRKSRSQPDFLFRNHGCRQAAMYGPEFFINRTEGHKQFAARALSARSTGDNRALSPSHPAGRRRT</sequence>
<keyword evidence="3" id="KW-1185">Reference proteome</keyword>
<feature type="compositionally biased region" description="Basic residues" evidence="1">
    <location>
        <begin position="12"/>
        <end position="21"/>
    </location>
</feature>
<dbReference type="EMBL" id="JAWDGP010003288">
    <property type="protein sequence ID" value="KAK3775699.1"/>
    <property type="molecule type" value="Genomic_DNA"/>
</dbReference>
<feature type="region of interest" description="Disordered" evidence="1">
    <location>
        <begin position="82"/>
        <end position="108"/>
    </location>
</feature>
<evidence type="ECO:0000313" key="3">
    <source>
        <dbReference type="Proteomes" id="UP001283361"/>
    </source>
</evidence>
<accession>A0AAE0ZUA2</accession>
<feature type="region of interest" description="Disordered" evidence="1">
    <location>
        <begin position="1"/>
        <end position="21"/>
    </location>
</feature>
<feature type="compositionally biased region" description="Basic and acidic residues" evidence="1">
    <location>
        <begin position="1"/>
        <end position="11"/>
    </location>
</feature>
<evidence type="ECO:0000256" key="1">
    <source>
        <dbReference type="SAM" id="MobiDB-lite"/>
    </source>
</evidence>
<dbReference type="Proteomes" id="UP001283361">
    <property type="component" value="Unassembled WGS sequence"/>
</dbReference>